<dbReference type="Proteomes" id="UP000253235">
    <property type="component" value="Unassembled WGS sequence"/>
</dbReference>
<reference evidence="1 2" key="1">
    <citation type="submission" date="2019-01" db="EMBL/GenBank/DDBJ databases">
        <title>Flavobacterium sp. nov. isolated from arctic soil.</title>
        <authorList>
            <person name="Kim D.-U."/>
        </authorList>
    </citation>
    <scope>NUCLEOTIDE SEQUENCE [LARGE SCALE GENOMIC DNA]</scope>
    <source>
        <strain evidence="1 2">Kopri-42</strain>
    </source>
</reference>
<dbReference type="AlphaFoldDB" id="A0A482TKT5"/>
<dbReference type="RefSeq" id="WP_113665837.1">
    <property type="nucleotide sequence ID" value="NZ_QNVY02000002.1"/>
</dbReference>
<gene>
    <name evidence="1" type="ORF">DR871_007575</name>
</gene>
<dbReference type="EMBL" id="QNVY02000002">
    <property type="protein sequence ID" value="RYJ52093.1"/>
    <property type="molecule type" value="Genomic_DNA"/>
</dbReference>
<proteinExistence type="predicted"/>
<evidence type="ECO:0000313" key="2">
    <source>
        <dbReference type="Proteomes" id="UP000253235"/>
    </source>
</evidence>
<organism evidence="1 2">
    <name type="scientific">Flavobacterium petrolei</name>
    <dbReference type="NCBI Taxonomy" id="2259594"/>
    <lineage>
        <taxon>Bacteria</taxon>
        <taxon>Pseudomonadati</taxon>
        <taxon>Bacteroidota</taxon>
        <taxon>Flavobacteriia</taxon>
        <taxon>Flavobacteriales</taxon>
        <taxon>Flavobacteriaceae</taxon>
        <taxon>Flavobacterium</taxon>
    </lineage>
</organism>
<accession>A0A482TKT5</accession>
<comment type="caution">
    <text evidence="1">The sequence shown here is derived from an EMBL/GenBank/DDBJ whole genome shotgun (WGS) entry which is preliminary data.</text>
</comment>
<protein>
    <submittedName>
        <fullName evidence="1">Uncharacterized protein</fullName>
    </submittedName>
</protein>
<sequence>MKERPVYQSNIKSDGNYYITSIIPEDICLIEEAKRISSPGEFLKLYVNELIGNINNRETIINEIGEGKRNFLIDKEGQFINHGQI</sequence>
<name>A0A482TKT5_9FLAO</name>
<evidence type="ECO:0000313" key="1">
    <source>
        <dbReference type="EMBL" id="RYJ52093.1"/>
    </source>
</evidence>
<keyword evidence="2" id="KW-1185">Reference proteome</keyword>